<dbReference type="HOGENOM" id="CLU_434013_0_0_5"/>
<dbReference type="BioCyc" id="AURANTIMONAS:SI859A1_00916-MONOMER"/>
<proteinExistence type="predicted"/>
<keyword evidence="3" id="KW-1185">Reference proteome</keyword>
<gene>
    <name evidence="2" type="ORF">SI859A1_00916</name>
</gene>
<evidence type="ECO:0000259" key="1">
    <source>
        <dbReference type="Pfam" id="PF06527"/>
    </source>
</evidence>
<reference evidence="2 3" key="1">
    <citation type="journal article" date="2008" name="Appl. Environ. Microbiol.">
        <title>Genomic insights into Mn(II) oxidation by the marine alphaproteobacterium Aurantimonas sp. strain SI85-9A1.</title>
        <authorList>
            <person name="Dick G.J."/>
            <person name="Podell S."/>
            <person name="Johnson H.A."/>
            <person name="Rivera-Espinoza Y."/>
            <person name="Bernier-Latmani R."/>
            <person name="McCarthy J.K."/>
            <person name="Torpey J.W."/>
            <person name="Clement B.G."/>
            <person name="Gaasterland T."/>
            <person name="Tebo B.M."/>
        </authorList>
    </citation>
    <scope>NUCLEOTIDE SEQUENCE [LARGE SCALE GENOMIC DNA]</scope>
    <source>
        <strain evidence="2 3">SI85-9A1</strain>
    </source>
</reference>
<dbReference type="RefSeq" id="WP_009208781.1">
    <property type="nucleotide sequence ID" value="NZ_BBWP01000036.1"/>
</dbReference>
<dbReference type="EMBL" id="AAPJ01000002">
    <property type="protein sequence ID" value="EAS50791.1"/>
    <property type="molecule type" value="Genomic_DNA"/>
</dbReference>
<protein>
    <recommendedName>
        <fullName evidence="1">TniQ domain-containing protein</fullName>
    </recommendedName>
</protein>
<sequence length="630" mass="70130">MRPWSLRPAFHPLETPGGYASRFASANGLPTIHSLAGFLETRASFISSDRDGALELLARVSESRAADLKKNASRAIDRAKEGASTIRGEVVSRHLVRRSWWAGCAACIEEDLKNGPDWLEPVERAWERVTWRLRPITACDRHGLRLVEAPYPKGVAYNDFTRGLEKLLDHVLGSERILAPFSERQHYLSGRLTGAEHAPNDLLDDLEWHAAARLATLVGYSALYPGQVRRNGILEADIDNTIDDHGFDILKGGRAGFRTWVEEMIEDARVSRDRRFGLQSILGMLGESLDRTDDSFWEPVKDEICAVAFAKLPMSTTGHFLQRHPPKRMVHSIVSAAHEYDISVKSMRHYLRRANVIGPETDGLMPDKVTFPAKALPTRARLLTERLRPGRGGSPGRTLTVTETAAILGIGANYLTGCDFLLAERQNGLWRQFDRKKVLAMRDVMLAGAVSVDAAGPDECRIEEIARRCHVTFAALVGYHDAGRIAWKGRLVGSQSLDGLLFRKAEIDQLQSAMEEGEIALRIAAARVGYGKAVLCRLAQDGHLPARQVTNGRGGRLGWVARQADVEALMSRIMRFSEVAEALSMKKHQAKKALKQAGIEPIFEDAKIRTILFWRPEIGEYVTGQYQPDR</sequence>
<dbReference type="AlphaFoldDB" id="Q1YJT2"/>
<accession>Q1YJT2</accession>
<evidence type="ECO:0000313" key="3">
    <source>
        <dbReference type="Proteomes" id="UP000000321"/>
    </source>
</evidence>
<comment type="caution">
    <text evidence="2">The sequence shown here is derived from an EMBL/GenBank/DDBJ whole genome shotgun (WGS) entry which is preliminary data.</text>
</comment>
<dbReference type="OrthoDB" id="7595282at2"/>
<organism evidence="2 3">
    <name type="scientific">Aurantimonas manganoxydans (strain ATCC BAA-1229 / DSM 21871 / SI85-9A1)</name>
    <dbReference type="NCBI Taxonomy" id="287752"/>
    <lineage>
        <taxon>Bacteria</taxon>
        <taxon>Pseudomonadati</taxon>
        <taxon>Pseudomonadota</taxon>
        <taxon>Alphaproteobacteria</taxon>
        <taxon>Hyphomicrobiales</taxon>
        <taxon>Aurantimonadaceae</taxon>
        <taxon>Aurantimonas</taxon>
    </lineage>
</organism>
<dbReference type="InterPro" id="IPR009492">
    <property type="entry name" value="TniQ"/>
</dbReference>
<dbReference type="Proteomes" id="UP000000321">
    <property type="component" value="Unassembled WGS sequence"/>
</dbReference>
<feature type="domain" description="TniQ" evidence="1">
    <location>
        <begin position="6"/>
        <end position="146"/>
    </location>
</feature>
<name>Q1YJT2_AURMS</name>
<dbReference type="Pfam" id="PF06527">
    <property type="entry name" value="TniQ"/>
    <property type="match status" value="1"/>
</dbReference>
<evidence type="ECO:0000313" key="2">
    <source>
        <dbReference type="EMBL" id="EAS50791.1"/>
    </source>
</evidence>